<evidence type="ECO:0000313" key="2">
    <source>
        <dbReference type="EMBL" id="KFF04476.1"/>
    </source>
</evidence>
<dbReference type="AlphaFoldDB" id="A0A085ZJ62"/>
<dbReference type="RefSeq" id="WP_035680782.1">
    <property type="nucleotide sequence ID" value="NZ_JPRL01000001.1"/>
</dbReference>
<dbReference type="Pfam" id="PF00753">
    <property type="entry name" value="Lactamase_B"/>
    <property type="match status" value="1"/>
</dbReference>
<organism evidence="2 3">
    <name type="scientific">Flavobacterium reichenbachii</name>
    <dbReference type="NCBI Taxonomy" id="362418"/>
    <lineage>
        <taxon>Bacteria</taxon>
        <taxon>Pseudomonadati</taxon>
        <taxon>Bacteroidota</taxon>
        <taxon>Flavobacteriia</taxon>
        <taxon>Flavobacteriales</taxon>
        <taxon>Flavobacteriaceae</taxon>
        <taxon>Flavobacterium</taxon>
    </lineage>
</organism>
<accession>A0A085ZJ62</accession>
<protein>
    <recommendedName>
        <fullName evidence="1">Metallo-beta-lactamase domain-containing protein</fullName>
    </recommendedName>
</protein>
<dbReference type="OrthoDB" id="418728at2"/>
<reference evidence="2 3" key="1">
    <citation type="submission" date="2014-07" db="EMBL/GenBank/DDBJ databases">
        <title>Genome of Flavobacterium reichenbachii LMG 25512.</title>
        <authorList>
            <person name="Stropko S.J."/>
            <person name="Pipes S.E."/>
            <person name="Newman J.D."/>
        </authorList>
    </citation>
    <scope>NUCLEOTIDE SEQUENCE [LARGE SCALE GENOMIC DNA]</scope>
    <source>
        <strain evidence="2 3">LMG 25512</strain>
    </source>
</reference>
<dbReference type="Proteomes" id="UP000028715">
    <property type="component" value="Unassembled WGS sequence"/>
</dbReference>
<keyword evidence="3" id="KW-1185">Reference proteome</keyword>
<dbReference type="EMBL" id="JPRL01000001">
    <property type="protein sequence ID" value="KFF04476.1"/>
    <property type="molecule type" value="Genomic_DNA"/>
</dbReference>
<dbReference type="eggNOG" id="COG2333">
    <property type="taxonomic scope" value="Bacteria"/>
</dbReference>
<proteinExistence type="predicted"/>
<gene>
    <name evidence="2" type="ORF">IW19_02550</name>
</gene>
<dbReference type="PANTHER" id="PTHR30619:SF1">
    <property type="entry name" value="RECOMBINATION PROTEIN 2"/>
    <property type="match status" value="1"/>
</dbReference>
<dbReference type="STRING" id="362418.IW19_02550"/>
<dbReference type="SUPFAM" id="SSF56281">
    <property type="entry name" value="Metallo-hydrolase/oxidoreductase"/>
    <property type="match status" value="1"/>
</dbReference>
<comment type="caution">
    <text evidence="2">The sequence shown here is derived from an EMBL/GenBank/DDBJ whole genome shotgun (WGS) entry which is preliminary data.</text>
</comment>
<dbReference type="InterPro" id="IPR052159">
    <property type="entry name" value="Competence_DNA_uptake"/>
</dbReference>
<dbReference type="Gene3D" id="3.60.15.10">
    <property type="entry name" value="Ribonuclease Z/Hydroxyacylglutathione hydrolase-like"/>
    <property type="match status" value="1"/>
</dbReference>
<evidence type="ECO:0000259" key="1">
    <source>
        <dbReference type="Pfam" id="PF00753"/>
    </source>
</evidence>
<dbReference type="InterPro" id="IPR036866">
    <property type="entry name" value="RibonucZ/Hydroxyglut_hydro"/>
</dbReference>
<sequence length="355" mass="39807">MSYNINFLPARYGDCIVIEYGLTETSSYILIDGGTGGTKANIKEFFEKLPKEQRVIELLVITHIDRDHIEGILKLLEEESLICEIKSVWFNGWKHLQPNPSVEPFGAVQGERLTAAILKHKIPWNSHFDGGAIMVSEEGPLPKIRLEGGMELTMLSPMKENLMNLRRDWENEVRKAGLDPGFGEIAVDINTGNAEAFGVPDIPDIETLKNQKFKEDTSSANGSSIAFIASYEGKAALFTGDSFPGIISSSLSRLEKSLKFDLVKLSHHGSKSNTSPDLMKQVDCRNFVISTSGTMYHHPDAVTIARLITLKQNINITFNYKSRDNRIWELSSLQDRYNYTTIYPEEEGVIVTLFD</sequence>
<name>A0A085ZJ62_9FLAO</name>
<evidence type="ECO:0000313" key="3">
    <source>
        <dbReference type="Proteomes" id="UP000028715"/>
    </source>
</evidence>
<dbReference type="InterPro" id="IPR001279">
    <property type="entry name" value="Metallo-B-lactamas"/>
</dbReference>
<feature type="domain" description="Metallo-beta-lactamase" evidence="1">
    <location>
        <begin position="11"/>
        <end position="79"/>
    </location>
</feature>
<dbReference type="PANTHER" id="PTHR30619">
    <property type="entry name" value="DNA INTERNALIZATION/COMPETENCE PROTEIN COMEC/REC2"/>
    <property type="match status" value="1"/>
</dbReference>